<keyword evidence="2" id="KW-1185">Reference proteome</keyword>
<dbReference type="Proteomes" id="UP001651158">
    <property type="component" value="Unassembled WGS sequence"/>
</dbReference>
<proteinExistence type="predicted"/>
<evidence type="ECO:0000313" key="1">
    <source>
        <dbReference type="EMBL" id="KAL5108998.1"/>
    </source>
</evidence>
<sequence length="114" mass="12628">MGSFILLCCRSPSKCLNQQMRVALCCSGNEEIFSKVQLTDARYLLSALVTARTNAQLLFIYKATDRGNCGLCTHHRRVAGFASAFRVHLSFHPGLLLRWPADLGQLAVVIIDNC</sequence>
<reference evidence="1 2" key="1">
    <citation type="journal article" date="2022" name="Front. Cell. Infect. Microbiol.">
        <title>The Genomes of Two Strains of Taenia crassiceps the Animal Model for the Study of Human Cysticercosis.</title>
        <authorList>
            <person name="Bobes R.J."/>
            <person name="Estrada K."/>
            <person name="Rios-Valencia D.G."/>
            <person name="Calderon-Gallegos A."/>
            <person name="de la Torre P."/>
            <person name="Carrero J.C."/>
            <person name="Sanchez-Flores A."/>
            <person name="Laclette J.P."/>
        </authorList>
    </citation>
    <scope>NUCLEOTIDE SEQUENCE [LARGE SCALE GENOMIC DNA]</scope>
    <source>
        <strain evidence="1">WFUcys</strain>
    </source>
</reference>
<protein>
    <submittedName>
        <fullName evidence="1">Uncharacterized protein</fullName>
    </submittedName>
</protein>
<dbReference type="EMBL" id="JAKROA010000003">
    <property type="protein sequence ID" value="KAL5108998.1"/>
    <property type="molecule type" value="Genomic_DNA"/>
</dbReference>
<accession>A0ABR4QI45</accession>
<comment type="caution">
    <text evidence="1">The sequence shown here is derived from an EMBL/GenBank/DDBJ whole genome shotgun (WGS) entry which is preliminary data.</text>
</comment>
<gene>
    <name evidence="1" type="ORF">TcWFU_005780</name>
</gene>
<name>A0ABR4QI45_9CEST</name>
<organism evidence="1 2">
    <name type="scientific">Taenia crassiceps</name>
    <dbReference type="NCBI Taxonomy" id="6207"/>
    <lineage>
        <taxon>Eukaryota</taxon>
        <taxon>Metazoa</taxon>
        <taxon>Spiralia</taxon>
        <taxon>Lophotrochozoa</taxon>
        <taxon>Platyhelminthes</taxon>
        <taxon>Cestoda</taxon>
        <taxon>Eucestoda</taxon>
        <taxon>Cyclophyllidea</taxon>
        <taxon>Taeniidae</taxon>
        <taxon>Taenia</taxon>
    </lineage>
</organism>
<evidence type="ECO:0000313" key="2">
    <source>
        <dbReference type="Proteomes" id="UP001651158"/>
    </source>
</evidence>